<evidence type="ECO:0000256" key="4">
    <source>
        <dbReference type="ARBA" id="ARBA00022801"/>
    </source>
</evidence>
<comment type="catalytic activity">
    <reaction evidence="1 11">
        <text>Hydrolysis of terminal, non-reducing beta-D-glucosyl residues with release of beta-D-glucose.</text>
        <dbReference type="EC" id="3.2.1.21"/>
    </reaction>
</comment>
<dbReference type="GO" id="GO:0030245">
    <property type="term" value="P:cellulose catabolic process"/>
    <property type="evidence" value="ECO:0007669"/>
    <property type="project" value="UniProtKB-KW"/>
</dbReference>
<evidence type="ECO:0000256" key="11">
    <source>
        <dbReference type="RuleBase" id="RU361175"/>
    </source>
</evidence>
<evidence type="ECO:0000313" key="12">
    <source>
        <dbReference type="EMBL" id="MQY22220.1"/>
    </source>
</evidence>
<dbReference type="InterPro" id="IPR017853">
    <property type="entry name" value="GH"/>
</dbReference>
<dbReference type="EC" id="3.2.1.21" evidence="3 11"/>
<dbReference type="Gene3D" id="3.20.20.80">
    <property type="entry name" value="Glycosidases"/>
    <property type="match status" value="1"/>
</dbReference>
<dbReference type="AlphaFoldDB" id="A0A7K0D8W9"/>
<gene>
    <name evidence="12" type="primary">bglA_2</name>
    <name evidence="12" type="ORF">NRB20_53330</name>
</gene>
<dbReference type="PANTHER" id="PTHR10353">
    <property type="entry name" value="GLYCOSYL HYDROLASE"/>
    <property type="match status" value="1"/>
</dbReference>
<dbReference type="InterPro" id="IPR033132">
    <property type="entry name" value="GH_1_N_CS"/>
</dbReference>
<dbReference type="EMBL" id="WEGK01000012">
    <property type="protein sequence ID" value="MQY22220.1"/>
    <property type="molecule type" value="Genomic_DNA"/>
</dbReference>
<dbReference type="GO" id="GO:0008422">
    <property type="term" value="F:beta-glucosidase activity"/>
    <property type="evidence" value="ECO:0007669"/>
    <property type="project" value="UniProtKB-EC"/>
</dbReference>
<dbReference type="InterPro" id="IPR001360">
    <property type="entry name" value="Glyco_hydro_1"/>
</dbReference>
<evidence type="ECO:0000256" key="3">
    <source>
        <dbReference type="ARBA" id="ARBA00012744"/>
    </source>
</evidence>
<feature type="binding site" evidence="10">
    <location>
        <position position="296"/>
    </location>
    <ligand>
        <name>substrate</name>
    </ligand>
</feature>
<dbReference type="Pfam" id="PF00232">
    <property type="entry name" value="Glyco_hydro_1"/>
    <property type="match status" value="1"/>
</dbReference>
<keyword evidence="7 11" id="KW-0326">Glycosidase</keyword>
<dbReference type="RefSeq" id="WP_319945416.1">
    <property type="nucleotide sequence ID" value="NZ_WEGK01000012.1"/>
</dbReference>
<evidence type="ECO:0000256" key="7">
    <source>
        <dbReference type="ARBA" id="ARBA00023295"/>
    </source>
</evidence>
<dbReference type="PANTHER" id="PTHR10353:SF36">
    <property type="entry name" value="LP05116P"/>
    <property type="match status" value="1"/>
</dbReference>
<feature type="binding site" evidence="10">
    <location>
        <position position="120"/>
    </location>
    <ligand>
        <name>substrate</name>
    </ligand>
</feature>
<dbReference type="SUPFAM" id="SSF51445">
    <property type="entry name" value="(Trans)glycosidases"/>
    <property type="match status" value="1"/>
</dbReference>
<evidence type="ECO:0000256" key="5">
    <source>
        <dbReference type="ARBA" id="ARBA00023001"/>
    </source>
</evidence>
<keyword evidence="5" id="KW-0136">Cellulose degradation</keyword>
<dbReference type="PRINTS" id="PR00131">
    <property type="entry name" value="GLHYDRLASE1"/>
</dbReference>
<keyword evidence="8" id="KW-0624">Polysaccharide degradation</keyword>
<dbReference type="PROSITE" id="PS00653">
    <property type="entry name" value="GLYCOSYL_HYDROL_F1_2"/>
    <property type="match status" value="1"/>
</dbReference>
<feature type="active site" description="Proton donor" evidence="9">
    <location>
        <position position="165"/>
    </location>
</feature>
<evidence type="ECO:0000313" key="13">
    <source>
        <dbReference type="Proteomes" id="UP000438448"/>
    </source>
</evidence>
<feature type="binding site" evidence="10">
    <location>
        <position position="20"/>
    </location>
    <ligand>
        <name>substrate</name>
    </ligand>
</feature>
<proteinExistence type="inferred from homology"/>
<dbReference type="NCBIfam" id="TIGR03356">
    <property type="entry name" value="BGL"/>
    <property type="match status" value="1"/>
</dbReference>
<name>A0A7K0D8W9_9NOCA</name>
<evidence type="ECO:0000256" key="2">
    <source>
        <dbReference type="ARBA" id="ARBA00010838"/>
    </source>
</evidence>
<keyword evidence="4 11" id="KW-0378">Hydrolase</keyword>
<evidence type="ECO:0000256" key="10">
    <source>
        <dbReference type="PIRSR" id="PIRSR617736-2"/>
    </source>
</evidence>
<feature type="binding site" evidence="10">
    <location>
        <position position="409"/>
    </location>
    <ligand>
        <name>substrate</name>
    </ligand>
</feature>
<organism evidence="12 13">
    <name type="scientific">Nocardia macrotermitis</name>
    <dbReference type="NCBI Taxonomy" id="2585198"/>
    <lineage>
        <taxon>Bacteria</taxon>
        <taxon>Bacillati</taxon>
        <taxon>Actinomycetota</taxon>
        <taxon>Actinomycetes</taxon>
        <taxon>Mycobacteriales</taxon>
        <taxon>Nocardiaceae</taxon>
        <taxon>Nocardia</taxon>
    </lineage>
</organism>
<comment type="caution">
    <text evidence="12">The sequence shown here is derived from an EMBL/GenBank/DDBJ whole genome shotgun (WGS) entry which is preliminary data.</text>
</comment>
<evidence type="ECO:0000256" key="6">
    <source>
        <dbReference type="ARBA" id="ARBA00023277"/>
    </source>
</evidence>
<feature type="binding site" evidence="10">
    <location>
        <position position="164"/>
    </location>
    <ligand>
        <name>substrate</name>
    </ligand>
</feature>
<dbReference type="GO" id="GO:0005829">
    <property type="term" value="C:cytosol"/>
    <property type="evidence" value="ECO:0007669"/>
    <property type="project" value="TreeGrafter"/>
</dbReference>
<feature type="active site" description="Nucleophile" evidence="9">
    <location>
        <position position="362"/>
    </location>
</feature>
<evidence type="ECO:0000256" key="8">
    <source>
        <dbReference type="ARBA" id="ARBA00023326"/>
    </source>
</evidence>
<accession>A0A7K0D8W9</accession>
<evidence type="ECO:0000256" key="1">
    <source>
        <dbReference type="ARBA" id="ARBA00000448"/>
    </source>
</evidence>
<keyword evidence="13" id="KW-1185">Reference proteome</keyword>
<reference evidence="12 13" key="1">
    <citation type="submission" date="2019-10" db="EMBL/GenBank/DDBJ databases">
        <title>Nocardia macrotermitis sp. nov. and Nocardia aurantia sp. nov., isolated from the gut of fungus growing-termite Macrotermes natalensis.</title>
        <authorList>
            <person name="Benndorf R."/>
            <person name="Schwitalla J."/>
            <person name="Martin K."/>
            <person name="De Beer W."/>
            <person name="Kaster A.-K."/>
            <person name="Vollmers J."/>
            <person name="Poulsen M."/>
            <person name="Beemelmanns C."/>
        </authorList>
    </citation>
    <scope>NUCLEOTIDE SEQUENCE [LARGE SCALE GENOMIC DNA]</scope>
    <source>
        <strain evidence="12 13">RB20</strain>
    </source>
</reference>
<feature type="binding site" evidence="10">
    <location>
        <begin position="416"/>
        <end position="417"/>
    </location>
    <ligand>
        <name>substrate</name>
    </ligand>
</feature>
<dbReference type="FunFam" id="3.20.20.80:FF:000004">
    <property type="entry name" value="Beta-glucosidase 6-phospho-beta-glucosidase"/>
    <property type="match status" value="1"/>
</dbReference>
<dbReference type="Proteomes" id="UP000438448">
    <property type="component" value="Unassembled WGS sequence"/>
</dbReference>
<protein>
    <recommendedName>
        <fullName evidence="3 11">Beta-glucosidase</fullName>
        <ecNumber evidence="3 11">3.2.1.21</ecNumber>
    </recommendedName>
</protein>
<evidence type="ECO:0000256" key="9">
    <source>
        <dbReference type="PIRSR" id="PIRSR617736-1"/>
    </source>
</evidence>
<comment type="similarity">
    <text evidence="2 11">Belongs to the glycosyl hydrolase 1 family.</text>
</comment>
<dbReference type="InterPro" id="IPR017736">
    <property type="entry name" value="Glyco_hydro_1_beta-glucosidase"/>
</dbReference>
<sequence length="456" mass="50149">MTQLLFPPDFVWGAATAAFQIEGSTTSDGRTDSIWDAFCRRPGAIAGGDTGEPGADHYRRMHDDVGLMTELGLHAYRFSIAWPRVRPDGGVVNPAGLGFYDRLVDALLTAGIDPWITLYHWDLPQALEDRGGWANRDTAQRFADYTEAVIGALGDRVRHWGTLNEPWCSAFMGYAQGTHAPGRTEPAAAVAATHHLLLAHGLGLRVIRELAPHAQAGLALNLYPVRVADPADPADLDAARRIDGLQNRIFLDPLLRGAYPEDMLADLAPFALPELIGADDAKLIGAPLDYLGFNYYRDYFVTAKPDGTNPAHTPWVSAEHVRFPDRGLPRTACGWDVAPDGLSELLSRLHRDYPGVPLYITECGAAYDDRITADGSIADDARITFLHSHLRAAHTALAAGVDLRGFFYWSLLDNFEWAEGYAKRFGIVHVDYETQVRTPKASARWYSRVIAEHAVP</sequence>
<keyword evidence="6" id="KW-0119">Carbohydrate metabolism</keyword>